<dbReference type="EMBL" id="FOLB01000013">
    <property type="protein sequence ID" value="SFC88473.1"/>
    <property type="molecule type" value="Genomic_DNA"/>
</dbReference>
<protein>
    <submittedName>
        <fullName evidence="1">Phosphoglycolate phosphatase</fullName>
    </submittedName>
</protein>
<dbReference type="RefSeq" id="WP_245750375.1">
    <property type="nucleotide sequence ID" value="NZ_FOLB01000013.1"/>
</dbReference>
<dbReference type="GO" id="GO:0006281">
    <property type="term" value="P:DNA repair"/>
    <property type="evidence" value="ECO:0007669"/>
    <property type="project" value="TreeGrafter"/>
</dbReference>
<dbReference type="InterPro" id="IPR050155">
    <property type="entry name" value="HAD-like_hydrolase_sf"/>
</dbReference>
<dbReference type="PANTHER" id="PTHR43434:SF1">
    <property type="entry name" value="PHOSPHOGLYCOLATE PHOSPHATASE"/>
    <property type="match status" value="1"/>
</dbReference>
<dbReference type="Gene3D" id="3.40.50.1000">
    <property type="entry name" value="HAD superfamily/HAD-like"/>
    <property type="match status" value="2"/>
</dbReference>
<dbReference type="SFLD" id="SFLDS00003">
    <property type="entry name" value="Haloacid_Dehalogenase"/>
    <property type="match status" value="1"/>
</dbReference>
<dbReference type="AlphaFoldDB" id="A0A1I1N0V5"/>
<gene>
    <name evidence="1" type="ORF">SAMN04487968_11363</name>
</gene>
<dbReference type="Proteomes" id="UP000198832">
    <property type="component" value="Unassembled WGS sequence"/>
</dbReference>
<name>A0A1I1N0V5_9ACTN</name>
<dbReference type="Gene3D" id="1.10.150.240">
    <property type="entry name" value="Putative phosphatase, domain 2"/>
    <property type="match status" value="1"/>
</dbReference>
<dbReference type="Pfam" id="PF12710">
    <property type="entry name" value="HAD"/>
    <property type="match status" value="1"/>
</dbReference>
<evidence type="ECO:0000313" key="2">
    <source>
        <dbReference type="Proteomes" id="UP000198832"/>
    </source>
</evidence>
<organism evidence="1 2">
    <name type="scientific">Nocardioides terrae</name>
    <dbReference type="NCBI Taxonomy" id="574651"/>
    <lineage>
        <taxon>Bacteria</taxon>
        <taxon>Bacillati</taxon>
        <taxon>Actinomycetota</taxon>
        <taxon>Actinomycetes</taxon>
        <taxon>Propionibacteriales</taxon>
        <taxon>Nocardioidaceae</taxon>
        <taxon>Nocardioides</taxon>
    </lineage>
</organism>
<accession>A0A1I1N0V5</accession>
<dbReference type="STRING" id="574651.SAMN04487968_11363"/>
<proteinExistence type="predicted"/>
<dbReference type="SFLD" id="SFLDG01129">
    <property type="entry name" value="C1.5:_HAD__Beta-PGM__Phosphata"/>
    <property type="match status" value="1"/>
</dbReference>
<dbReference type="InterPro" id="IPR023198">
    <property type="entry name" value="PGP-like_dom2"/>
</dbReference>
<dbReference type="InterPro" id="IPR036412">
    <property type="entry name" value="HAD-like_sf"/>
</dbReference>
<reference evidence="1 2" key="1">
    <citation type="submission" date="2016-10" db="EMBL/GenBank/DDBJ databases">
        <authorList>
            <person name="de Groot N.N."/>
        </authorList>
    </citation>
    <scope>NUCLEOTIDE SEQUENCE [LARGE SCALE GENOMIC DNA]</scope>
    <source>
        <strain evidence="1 2">CGMCC 1.7056</strain>
    </source>
</reference>
<dbReference type="PANTHER" id="PTHR43434">
    <property type="entry name" value="PHOSPHOGLYCOLATE PHOSPHATASE"/>
    <property type="match status" value="1"/>
</dbReference>
<evidence type="ECO:0000313" key="1">
    <source>
        <dbReference type="EMBL" id="SFC88473.1"/>
    </source>
</evidence>
<dbReference type="GO" id="GO:0008967">
    <property type="term" value="F:phosphoglycolate phosphatase activity"/>
    <property type="evidence" value="ECO:0007669"/>
    <property type="project" value="TreeGrafter"/>
</dbReference>
<sequence length="215" mass="22815">MSEGQLAVGFDLDMTLIDTVPGFRDVLTAVAVEFGVELPVEQLTSRLGPPLEVMLEPYLPADRVIAAGDRFRALYPDHAIANVPALAGAHDAIAAVRRHGGRVIVVTGKFPANAQLHVDHIGFDIDHLEGWVWGVGKADVLRREGASIYVGDHVHDVEGALAAGALSVSVLTGGSTRADLEAAGTHVVLDDLRDFPAWLEDHLAGTAERRPTSLG</sequence>
<dbReference type="InterPro" id="IPR023214">
    <property type="entry name" value="HAD_sf"/>
</dbReference>
<keyword evidence="2" id="KW-1185">Reference proteome</keyword>
<dbReference type="SUPFAM" id="SSF56784">
    <property type="entry name" value="HAD-like"/>
    <property type="match status" value="1"/>
</dbReference>
<dbReference type="GO" id="GO:0005829">
    <property type="term" value="C:cytosol"/>
    <property type="evidence" value="ECO:0007669"/>
    <property type="project" value="TreeGrafter"/>
</dbReference>